<dbReference type="InterPro" id="IPR002067">
    <property type="entry name" value="MCP"/>
</dbReference>
<evidence type="ECO:0000256" key="11">
    <source>
        <dbReference type="SAM" id="MobiDB-lite"/>
    </source>
</evidence>
<evidence type="ECO:0000256" key="4">
    <source>
        <dbReference type="ARBA" id="ARBA00022692"/>
    </source>
</evidence>
<feature type="transmembrane region" description="Helical" evidence="12">
    <location>
        <begin position="65"/>
        <end position="88"/>
    </location>
</feature>
<dbReference type="Pfam" id="PF00153">
    <property type="entry name" value="Mito_carr"/>
    <property type="match status" value="3"/>
</dbReference>
<sequence>MAPDRAREAAAASAPTARPPPAFTTSLVSGAMSGLAVDIIFFPIDTIKTRLQSKQGFAASGAFKGIYSGLASVAVGSAPGAAIFFVTYESMKPALRRQAEAWGWRSEPAVHMLAASTAEAAACLVRVPTEVIKSRQQTAAYGTSTSTRQVLQLVLFEGGGLRALYRGYGSTIAREIPFTCIQFPLYERIKAAFAASNAREGRIPLAAPGASTEHSLPLWQAALSGSCAGAIAAAATTPLDVVKTRIMLERRRTGPSSATTAATAATSPTAAPTTSPSGVNTRLIPTLLHLIRNEGMKGCFAGIVPRTLWIGFGGAVFLGTFEAGVRLLEG</sequence>
<evidence type="ECO:0000256" key="9">
    <source>
        <dbReference type="PROSITE-ProRule" id="PRU00282"/>
    </source>
</evidence>
<comment type="similarity">
    <text evidence="2 10">Belongs to the mitochondrial carrier (TC 2.A.29) family.</text>
</comment>
<evidence type="ECO:0000256" key="5">
    <source>
        <dbReference type="ARBA" id="ARBA00022737"/>
    </source>
</evidence>
<evidence type="ECO:0000313" key="13">
    <source>
        <dbReference type="EMBL" id="KAK0520944.1"/>
    </source>
</evidence>
<keyword evidence="5" id="KW-0677">Repeat</keyword>
<keyword evidence="8 9" id="KW-0472">Membrane</keyword>
<dbReference type="Proteomes" id="UP001176521">
    <property type="component" value="Unassembled WGS sequence"/>
</dbReference>
<organism evidence="13 14">
    <name type="scientific">Tilletia horrida</name>
    <dbReference type="NCBI Taxonomy" id="155126"/>
    <lineage>
        <taxon>Eukaryota</taxon>
        <taxon>Fungi</taxon>
        <taxon>Dikarya</taxon>
        <taxon>Basidiomycota</taxon>
        <taxon>Ustilaginomycotina</taxon>
        <taxon>Exobasidiomycetes</taxon>
        <taxon>Tilletiales</taxon>
        <taxon>Tilletiaceae</taxon>
        <taxon>Tilletia</taxon>
    </lineage>
</organism>
<evidence type="ECO:0000256" key="10">
    <source>
        <dbReference type="RuleBase" id="RU000488"/>
    </source>
</evidence>
<feature type="repeat" description="Solcar" evidence="9">
    <location>
        <begin position="21"/>
        <end position="94"/>
    </location>
</feature>
<keyword evidence="7" id="KW-0496">Mitochondrion</keyword>
<dbReference type="InterPro" id="IPR018108">
    <property type="entry name" value="MCP_transmembrane"/>
</dbReference>
<dbReference type="PANTHER" id="PTHR45667">
    <property type="entry name" value="S-ADENOSYLMETHIONINE MITOCHONDRIAL CARRIER PROTEIN"/>
    <property type="match status" value="1"/>
</dbReference>
<name>A0AAN6G777_9BASI</name>
<accession>A0AAN6G777</accession>
<keyword evidence="3 10" id="KW-0813">Transport</keyword>
<dbReference type="EMBL" id="JAPDMQ010000727">
    <property type="protein sequence ID" value="KAK0520944.1"/>
    <property type="molecule type" value="Genomic_DNA"/>
</dbReference>
<evidence type="ECO:0000256" key="3">
    <source>
        <dbReference type="ARBA" id="ARBA00022448"/>
    </source>
</evidence>
<feature type="repeat" description="Solcar" evidence="9">
    <location>
        <begin position="216"/>
        <end position="327"/>
    </location>
</feature>
<evidence type="ECO:0000313" key="14">
    <source>
        <dbReference type="Proteomes" id="UP001176521"/>
    </source>
</evidence>
<dbReference type="PRINTS" id="PR00926">
    <property type="entry name" value="MITOCARRIER"/>
</dbReference>
<feature type="compositionally biased region" description="Low complexity" evidence="11">
    <location>
        <begin position="255"/>
        <end position="277"/>
    </location>
</feature>
<dbReference type="SUPFAM" id="SSF103506">
    <property type="entry name" value="Mitochondrial carrier"/>
    <property type="match status" value="1"/>
</dbReference>
<evidence type="ECO:0000256" key="6">
    <source>
        <dbReference type="ARBA" id="ARBA00022989"/>
    </source>
</evidence>
<evidence type="ECO:0000256" key="2">
    <source>
        <dbReference type="ARBA" id="ARBA00006375"/>
    </source>
</evidence>
<dbReference type="InterPro" id="IPR023395">
    <property type="entry name" value="MCP_dom_sf"/>
</dbReference>
<proteinExistence type="inferred from homology"/>
<protein>
    <submittedName>
        <fullName evidence="13">S-adenosylmethionine transporter</fullName>
    </submittedName>
</protein>
<evidence type="ECO:0000256" key="8">
    <source>
        <dbReference type="ARBA" id="ARBA00023136"/>
    </source>
</evidence>
<evidence type="ECO:0000256" key="1">
    <source>
        <dbReference type="ARBA" id="ARBA00004225"/>
    </source>
</evidence>
<feature type="region of interest" description="Disordered" evidence="11">
    <location>
        <begin position="250"/>
        <end position="278"/>
    </location>
</feature>
<reference evidence="13" key="1">
    <citation type="journal article" date="2023" name="PhytoFront">
        <title>Draft Genome Resources of Seven Strains of Tilletia horrida, Causal Agent of Kernel Smut of Rice.</title>
        <authorList>
            <person name="Khanal S."/>
            <person name="Antony Babu S."/>
            <person name="Zhou X.G."/>
        </authorList>
    </citation>
    <scope>NUCLEOTIDE SEQUENCE</scope>
    <source>
        <strain evidence="13">TX3</strain>
    </source>
</reference>
<keyword evidence="14" id="KW-1185">Reference proteome</keyword>
<dbReference type="GO" id="GO:0031966">
    <property type="term" value="C:mitochondrial membrane"/>
    <property type="evidence" value="ECO:0007669"/>
    <property type="project" value="UniProtKB-SubCell"/>
</dbReference>
<dbReference type="GO" id="GO:0055085">
    <property type="term" value="P:transmembrane transport"/>
    <property type="evidence" value="ECO:0007669"/>
    <property type="project" value="InterPro"/>
</dbReference>
<comment type="caution">
    <text evidence="13">The sequence shown here is derived from an EMBL/GenBank/DDBJ whole genome shotgun (WGS) entry which is preliminary data.</text>
</comment>
<keyword evidence="4 9" id="KW-0812">Transmembrane</keyword>
<dbReference type="PROSITE" id="PS50920">
    <property type="entry name" value="SOLCAR"/>
    <property type="match status" value="3"/>
</dbReference>
<dbReference type="AlphaFoldDB" id="A0AAN6G777"/>
<feature type="transmembrane region" description="Helical" evidence="12">
    <location>
        <begin position="22"/>
        <end position="44"/>
    </location>
</feature>
<dbReference type="Gene3D" id="1.50.40.10">
    <property type="entry name" value="Mitochondrial carrier domain"/>
    <property type="match status" value="2"/>
</dbReference>
<evidence type="ECO:0000256" key="12">
    <source>
        <dbReference type="SAM" id="Phobius"/>
    </source>
</evidence>
<comment type="subcellular location">
    <subcellularLocation>
        <location evidence="1">Mitochondrion membrane</location>
        <topology evidence="1">Multi-pass membrane protein</topology>
    </subcellularLocation>
</comment>
<keyword evidence="6 12" id="KW-1133">Transmembrane helix</keyword>
<gene>
    <name evidence="13" type="primary">PET8_2</name>
    <name evidence="13" type="ORF">OC842_006943</name>
</gene>
<evidence type="ECO:0000256" key="7">
    <source>
        <dbReference type="ARBA" id="ARBA00023128"/>
    </source>
</evidence>
<feature type="repeat" description="Solcar" evidence="9">
    <location>
        <begin position="106"/>
        <end position="192"/>
    </location>
</feature>